<dbReference type="InterPro" id="IPR029058">
    <property type="entry name" value="AB_hydrolase_fold"/>
</dbReference>
<evidence type="ECO:0000256" key="1">
    <source>
        <dbReference type="ARBA" id="ARBA00010088"/>
    </source>
</evidence>
<dbReference type="GO" id="GO:0016787">
    <property type="term" value="F:hydrolase activity"/>
    <property type="evidence" value="ECO:0007669"/>
    <property type="project" value="UniProtKB-KW"/>
</dbReference>
<proteinExistence type="inferred from homology"/>
<dbReference type="AlphaFoldDB" id="A0A7C8I928"/>
<dbReference type="OrthoDB" id="425534at2759"/>
<evidence type="ECO:0000259" key="3">
    <source>
        <dbReference type="Pfam" id="PF08386"/>
    </source>
</evidence>
<name>A0A7C8I928_9PLEO</name>
<dbReference type="Gene3D" id="3.40.50.1820">
    <property type="entry name" value="alpha/beta hydrolase"/>
    <property type="match status" value="1"/>
</dbReference>
<evidence type="ECO:0000313" key="4">
    <source>
        <dbReference type="EMBL" id="KAF2872346.1"/>
    </source>
</evidence>
<comment type="caution">
    <text evidence="4">The sequence shown here is derived from an EMBL/GenBank/DDBJ whole genome shotgun (WGS) entry which is preliminary data.</text>
</comment>
<evidence type="ECO:0000256" key="2">
    <source>
        <dbReference type="ARBA" id="ARBA00022801"/>
    </source>
</evidence>
<dbReference type="InterPro" id="IPR051601">
    <property type="entry name" value="Serine_prot/Carboxylest_S33"/>
</dbReference>
<dbReference type="Proteomes" id="UP000481861">
    <property type="component" value="Unassembled WGS sequence"/>
</dbReference>
<sequence length="458" mass="49559">MNGLPDLIQALGTQNNIISFDPRGVNNSGPDLSCFPGKDNTALLYPQDYGMPVDINSTRSLAETWARADAFGQWCSKVHGDSNSTSQAKYANTVATATDMLRYTEVLAASKGETAKESKLLYYGVSYGTVLGSTFAALFPNRIERMILDGVVDVEDYYLGKWESNLPDTDAAISSFFKYCFEGGEEACGFWSKSPEAIETRFHAVLDNLRDNPIIVVGDVDFPVIVTYSHFQLLLANVPYAPSALFPLLASTLTSLEQGNGALLASYLSLGQRVDECAIDPLTAPVGDLEPRQFIACTDGNGRFNLSTFDSFVAHVDLLVDQSHYLGETWAAGTSVNCRSLNIRAPESQIFTGTPSADSTSNPILFIGNTLDPVTPLRAAEKMSKLFGGARLLTQNSVGHGFMSADSSCTMGYVQQYLKDASLPDEGTVCESEEVPFKNASDRAEAKAASILKKRSHV</sequence>
<dbReference type="InterPro" id="IPR013595">
    <property type="entry name" value="Pept_S33_TAP-like_C"/>
</dbReference>
<keyword evidence="2" id="KW-0378">Hydrolase</keyword>
<dbReference type="SUPFAM" id="SSF53474">
    <property type="entry name" value="alpha/beta-Hydrolases"/>
    <property type="match status" value="1"/>
</dbReference>
<protein>
    <submittedName>
        <fullName evidence="4">TAP-like protein-domain-containing protein</fullName>
    </submittedName>
</protein>
<dbReference type="EMBL" id="JAADJZ010000009">
    <property type="protein sequence ID" value="KAF2872346.1"/>
    <property type="molecule type" value="Genomic_DNA"/>
</dbReference>
<comment type="similarity">
    <text evidence="1">Belongs to the peptidase S33 family.</text>
</comment>
<organism evidence="4 5">
    <name type="scientific">Massariosphaeria phaeospora</name>
    <dbReference type="NCBI Taxonomy" id="100035"/>
    <lineage>
        <taxon>Eukaryota</taxon>
        <taxon>Fungi</taxon>
        <taxon>Dikarya</taxon>
        <taxon>Ascomycota</taxon>
        <taxon>Pezizomycotina</taxon>
        <taxon>Dothideomycetes</taxon>
        <taxon>Pleosporomycetidae</taxon>
        <taxon>Pleosporales</taxon>
        <taxon>Pleosporales incertae sedis</taxon>
        <taxon>Massariosphaeria</taxon>
    </lineage>
</organism>
<keyword evidence="5" id="KW-1185">Reference proteome</keyword>
<dbReference type="PANTHER" id="PTHR43248">
    <property type="entry name" value="2-SUCCINYL-6-HYDROXY-2,4-CYCLOHEXADIENE-1-CARBOXYLATE SYNTHASE"/>
    <property type="match status" value="1"/>
</dbReference>
<dbReference type="Pfam" id="PF08386">
    <property type="entry name" value="Abhydrolase_4"/>
    <property type="match status" value="1"/>
</dbReference>
<feature type="domain" description="Peptidase S33 tripeptidyl aminopeptidase-like C-terminal" evidence="3">
    <location>
        <begin position="326"/>
        <end position="430"/>
    </location>
</feature>
<dbReference type="PANTHER" id="PTHR43248:SF25">
    <property type="entry name" value="AB HYDROLASE-1 DOMAIN-CONTAINING PROTEIN-RELATED"/>
    <property type="match status" value="1"/>
</dbReference>
<accession>A0A7C8I928</accession>
<gene>
    <name evidence="4" type="ORF">BDV95DRAFT_628037</name>
</gene>
<evidence type="ECO:0000313" key="5">
    <source>
        <dbReference type="Proteomes" id="UP000481861"/>
    </source>
</evidence>
<reference evidence="4 5" key="1">
    <citation type="submission" date="2020-01" db="EMBL/GenBank/DDBJ databases">
        <authorList>
            <consortium name="DOE Joint Genome Institute"/>
            <person name="Haridas S."/>
            <person name="Albert R."/>
            <person name="Binder M."/>
            <person name="Bloem J."/>
            <person name="Labutti K."/>
            <person name="Salamov A."/>
            <person name="Andreopoulos B."/>
            <person name="Baker S.E."/>
            <person name="Barry K."/>
            <person name="Bills G."/>
            <person name="Bluhm B.H."/>
            <person name="Cannon C."/>
            <person name="Castanera R."/>
            <person name="Culley D.E."/>
            <person name="Daum C."/>
            <person name="Ezra D."/>
            <person name="Gonzalez J.B."/>
            <person name="Henrissat B."/>
            <person name="Kuo A."/>
            <person name="Liang C."/>
            <person name="Lipzen A."/>
            <person name="Lutzoni F."/>
            <person name="Magnuson J."/>
            <person name="Mondo S."/>
            <person name="Nolan M."/>
            <person name="Ohm R."/>
            <person name="Pangilinan J."/>
            <person name="Park H.-J.H."/>
            <person name="Ramirez L."/>
            <person name="Alfaro M."/>
            <person name="Sun H."/>
            <person name="Tritt A."/>
            <person name="Yoshinaga Y."/>
            <person name="Zwiers L.-H.L."/>
            <person name="Turgeon B.G."/>
            <person name="Goodwin S.B."/>
            <person name="Spatafora J.W."/>
            <person name="Crous P.W."/>
            <person name="Grigoriev I.V."/>
        </authorList>
    </citation>
    <scope>NUCLEOTIDE SEQUENCE [LARGE SCALE GENOMIC DNA]</scope>
    <source>
        <strain evidence="4 5">CBS 611.86</strain>
    </source>
</reference>